<name>A0A161JP11_9CORY</name>
<evidence type="ECO:0000313" key="2">
    <source>
        <dbReference type="Proteomes" id="UP000218244"/>
    </source>
</evidence>
<keyword evidence="2" id="KW-1185">Reference proteome</keyword>
<dbReference type="EMBL" id="AP017369">
    <property type="protein sequence ID" value="BAU96062.1"/>
    <property type="molecule type" value="Genomic_DNA"/>
</dbReference>
<dbReference type="Proteomes" id="UP000218244">
    <property type="component" value="Chromosome"/>
</dbReference>
<proteinExistence type="predicted"/>
<evidence type="ECO:0000313" key="1">
    <source>
        <dbReference type="EMBL" id="BAU96062.1"/>
    </source>
</evidence>
<accession>A0A161JP11</accession>
<dbReference type="KEGG" id="csur:N24_1800"/>
<protein>
    <submittedName>
        <fullName evidence="1">Uncharacterized protein</fullName>
    </submittedName>
</protein>
<sequence length="209" mass="23219">MSERTYTPIDINGSPIDTLNTAINNLVALIPTGDSALIFEDAVEQLRFMADDVARRGNPEYQYQRALEVGQHLGLPKRFALATWVNDEGDVELGVICNTFNRDEDTGSRLFLHISVSPAYESPHNTYGVNYGDVAIDEAGFTFITDINDENARIPEGLSIGVVDGEKVVYTNQLDSRSNALTFKPDLNKYPLVDPYTIDKVSMYYIAEA</sequence>
<dbReference type="RefSeq" id="WP_096456285.1">
    <property type="nucleotide sequence ID" value="NZ_AP017369.1"/>
</dbReference>
<dbReference type="AlphaFoldDB" id="A0A161JP11"/>
<gene>
    <name evidence="1" type="ORF">N24_1800</name>
</gene>
<reference evidence="1 2" key="1">
    <citation type="submission" date="2016-02" db="EMBL/GenBank/DDBJ databases">
        <title>Corynebacterium glutamicum N24 whole genome sequencing project.</title>
        <authorList>
            <person name="Matsutani M."/>
            <person name="Nangtapong N."/>
            <person name="Yakushi T."/>
            <person name="Matsushita K."/>
        </authorList>
    </citation>
    <scope>NUCLEOTIDE SEQUENCE [LARGE SCALE GENOMIC DNA]</scope>
    <source>
        <strain evidence="1 2">N24</strain>
    </source>
</reference>
<organism evidence="1 2">
    <name type="scientific">Corynebacterium suranareeae</name>
    <dbReference type="NCBI Taxonomy" id="2506452"/>
    <lineage>
        <taxon>Bacteria</taxon>
        <taxon>Bacillati</taxon>
        <taxon>Actinomycetota</taxon>
        <taxon>Actinomycetes</taxon>
        <taxon>Mycobacteriales</taxon>
        <taxon>Corynebacteriaceae</taxon>
        <taxon>Corynebacterium</taxon>
    </lineage>
</organism>